<organism evidence="2 3">
    <name type="scientific">Planomonospora alba</name>
    <dbReference type="NCBI Taxonomy" id="161354"/>
    <lineage>
        <taxon>Bacteria</taxon>
        <taxon>Bacillati</taxon>
        <taxon>Actinomycetota</taxon>
        <taxon>Actinomycetes</taxon>
        <taxon>Streptosporangiales</taxon>
        <taxon>Streptosporangiaceae</taxon>
        <taxon>Planomonospora</taxon>
    </lineage>
</organism>
<gene>
    <name evidence="2" type="ORF">GCM10010466_56740</name>
</gene>
<accession>A0ABP6NVP3</accession>
<keyword evidence="3" id="KW-1185">Reference proteome</keyword>
<reference evidence="3" key="1">
    <citation type="journal article" date="2019" name="Int. J. Syst. Evol. Microbiol.">
        <title>The Global Catalogue of Microorganisms (GCM) 10K type strain sequencing project: providing services to taxonomists for standard genome sequencing and annotation.</title>
        <authorList>
            <consortium name="The Broad Institute Genomics Platform"/>
            <consortium name="The Broad Institute Genome Sequencing Center for Infectious Disease"/>
            <person name="Wu L."/>
            <person name="Ma J."/>
        </authorList>
    </citation>
    <scope>NUCLEOTIDE SEQUENCE [LARGE SCALE GENOMIC DNA]</scope>
    <source>
        <strain evidence="3">JCM 9373</strain>
    </source>
</reference>
<dbReference type="Proteomes" id="UP001500320">
    <property type="component" value="Unassembled WGS sequence"/>
</dbReference>
<feature type="region of interest" description="Disordered" evidence="1">
    <location>
        <begin position="99"/>
        <end position="122"/>
    </location>
</feature>
<dbReference type="RefSeq" id="WP_344864799.1">
    <property type="nucleotide sequence ID" value="NZ_BAAAUT010000059.1"/>
</dbReference>
<protein>
    <recommendedName>
        <fullName evidence="4">Pyrophosphatase</fullName>
    </recommendedName>
</protein>
<dbReference type="CDD" id="cd11538">
    <property type="entry name" value="NTP-PPase_u1"/>
    <property type="match status" value="1"/>
</dbReference>
<sequence length="122" mass="13747">MDVRWLMDEVEAVSDAYARRHGITRDGTWFLLKLQEEAGELTQAFLMRAGQARDKGHSPDELEACFRAELADVLSHVLLLARHHGVDLEAEVERKWLSRRRKRPAAQEGTTAQEGAVPRSGA</sequence>
<evidence type="ECO:0008006" key="4">
    <source>
        <dbReference type="Google" id="ProtNLM"/>
    </source>
</evidence>
<dbReference type="Gene3D" id="1.10.287.1080">
    <property type="entry name" value="MazG-like"/>
    <property type="match status" value="1"/>
</dbReference>
<name>A0ABP6NVP3_9ACTN</name>
<evidence type="ECO:0000313" key="3">
    <source>
        <dbReference type="Proteomes" id="UP001500320"/>
    </source>
</evidence>
<evidence type="ECO:0000313" key="2">
    <source>
        <dbReference type="EMBL" id="GAA3158607.1"/>
    </source>
</evidence>
<proteinExistence type="predicted"/>
<evidence type="ECO:0000256" key="1">
    <source>
        <dbReference type="SAM" id="MobiDB-lite"/>
    </source>
</evidence>
<dbReference type="SUPFAM" id="SSF101386">
    <property type="entry name" value="all-alpha NTP pyrophosphatases"/>
    <property type="match status" value="1"/>
</dbReference>
<dbReference type="EMBL" id="BAAAUT010000059">
    <property type="protein sequence ID" value="GAA3158607.1"/>
    <property type="molecule type" value="Genomic_DNA"/>
</dbReference>
<comment type="caution">
    <text evidence="2">The sequence shown here is derived from an EMBL/GenBank/DDBJ whole genome shotgun (WGS) entry which is preliminary data.</text>
</comment>